<protein>
    <recommendedName>
        <fullName evidence="2">Reverse transcriptase domain-containing protein</fullName>
    </recommendedName>
</protein>
<evidence type="ECO:0000313" key="3">
    <source>
        <dbReference type="EMBL" id="PUU74722.1"/>
    </source>
</evidence>
<evidence type="ECO:0000259" key="2">
    <source>
        <dbReference type="PROSITE" id="PS50878"/>
    </source>
</evidence>
<keyword evidence="4" id="KW-1185">Reference proteome</keyword>
<dbReference type="EMBL" id="NESQ01000277">
    <property type="protein sequence ID" value="PUU74722.1"/>
    <property type="molecule type" value="Genomic_DNA"/>
</dbReference>
<dbReference type="Proteomes" id="UP000244722">
    <property type="component" value="Unassembled WGS sequence"/>
</dbReference>
<feature type="chain" id="PRO_5015519578" description="Reverse transcriptase domain-containing protein" evidence="1">
    <location>
        <begin position="26"/>
        <end position="535"/>
    </location>
</feature>
<dbReference type="OrthoDB" id="4368687at2759"/>
<comment type="caution">
    <text evidence="3">The sequence shown here is derived from an EMBL/GenBank/DDBJ whole genome shotgun (WGS) entry which is preliminary data.</text>
</comment>
<feature type="domain" description="Reverse transcriptase" evidence="2">
    <location>
        <begin position="1"/>
        <end position="106"/>
    </location>
</feature>
<name>A0A2T6ZGW3_TUBBO</name>
<evidence type="ECO:0000256" key="1">
    <source>
        <dbReference type="SAM" id="SignalP"/>
    </source>
</evidence>
<dbReference type="STRING" id="42251.A0A2T6ZGW3"/>
<sequence>MKGGTIQGSPLSPILFMFLLGGVLEEVGRKKVEGVSMVAVVDDMDFMVVGDSEKEILEKVKKMEIGLRKGLDKWEVDMQVLKLEGLWMDRGGWKRDRGVRWLGEDIRLEEDVRVLGVWWLKDGGWESHVKRRIELAQRRWRMILKLLGRNGQGVRVKVMAGLLNMVVMKVLMYSMELYWNGDVKMLRMLEVWRNRCLRCIVGAVRTIPKKAMLGKLGWKSLGLELDKKVDNWGERLIRRGFGERFGEGWKKEAMDVGVWLMGWEGRVLRGFKKHKLNGERYEVLAERGGNMYWKIFIKGSKEEAKEEWMKKLKGREKDYLIEISDASERSGRMCLGGIIWEYGRRCRSWKCNVGRGLTVGEGEMEGVGRVLRRVLDYNGGLEKLVVGVDNQEERRDMERIWEEEGGRVDDWLDMELVLFSEEGSEGVKEFGRKGSMDLRMKERCDWRNMDLSEEGDGVLWRNVFGESRVLERKEKDKKMKNALRMRIVWKRIREEKKKGRGVTPIASLTPLGVSFKGGNRKELGVIGGNVGKRRG</sequence>
<gene>
    <name evidence="3" type="ORF">B9Z19DRAFT_1132704</name>
</gene>
<proteinExistence type="predicted"/>
<evidence type="ECO:0000313" key="4">
    <source>
        <dbReference type="Proteomes" id="UP000244722"/>
    </source>
</evidence>
<reference evidence="3 4" key="1">
    <citation type="submission" date="2017-04" db="EMBL/GenBank/DDBJ databases">
        <title>Draft genome sequence of Tuber borchii Vittad., a whitish edible truffle.</title>
        <authorList>
            <consortium name="DOE Joint Genome Institute"/>
            <person name="Murat C."/>
            <person name="Kuo A."/>
            <person name="Barry K.W."/>
            <person name="Clum A."/>
            <person name="Dockter R.B."/>
            <person name="Fauchery L."/>
            <person name="Iotti M."/>
            <person name="Kohler A."/>
            <person name="Labutti K."/>
            <person name="Lindquist E.A."/>
            <person name="Lipzen A."/>
            <person name="Ohm R.A."/>
            <person name="Wang M."/>
            <person name="Grigoriev I.V."/>
            <person name="Zambonelli A."/>
            <person name="Martin F.M."/>
        </authorList>
    </citation>
    <scope>NUCLEOTIDE SEQUENCE [LARGE SCALE GENOMIC DNA]</scope>
    <source>
        <strain evidence="3 4">Tbo3840</strain>
    </source>
</reference>
<organism evidence="3 4">
    <name type="scientific">Tuber borchii</name>
    <name type="common">White truffle</name>
    <dbReference type="NCBI Taxonomy" id="42251"/>
    <lineage>
        <taxon>Eukaryota</taxon>
        <taxon>Fungi</taxon>
        <taxon>Dikarya</taxon>
        <taxon>Ascomycota</taxon>
        <taxon>Pezizomycotina</taxon>
        <taxon>Pezizomycetes</taxon>
        <taxon>Pezizales</taxon>
        <taxon>Tuberaceae</taxon>
        <taxon>Tuber</taxon>
    </lineage>
</organism>
<dbReference type="PROSITE" id="PS50878">
    <property type="entry name" value="RT_POL"/>
    <property type="match status" value="1"/>
</dbReference>
<feature type="signal peptide" evidence="1">
    <location>
        <begin position="1"/>
        <end position="25"/>
    </location>
</feature>
<dbReference type="InterPro" id="IPR000477">
    <property type="entry name" value="RT_dom"/>
</dbReference>
<dbReference type="AlphaFoldDB" id="A0A2T6ZGW3"/>
<accession>A0A2T6ZGW3</accession>
<keyword evidence="1" id="KW-0732">Signal</keyword>